<dbReference type="EMBL" id="CP087164">
    <property type="protein sequence ID" value="UGS35778.1"/>
    <property type="molecule type" value="Genomic_DNA"/>
</dbReference>
<proteinExistence type="predicted"/>
<sequence>MRILTWHVHGAYLRSLLKVDHEWLVPARPGRPPHFAGLPRDGPPWPANVREVDAGEVRDLDVDVVLFQHHREWDARHELLSPAQLAGPRVFVEHDPPFHGSPTDTRHPVDDPDVLLVHVTPYNALMWDSGPLRTVTIQHGVPDLGALWTGELDRGLTVVNNLAARGRRLGADVFERAAAQVPLDLVGMGARELAPQDLPAFEAPYRFLFNPIRYTSLGMAVCEAMMMGLPVVALATTEHAVAVRDGVCGYASADVDELVERMRELLADRALAARLGEGARAHARERFSLERFASEWTAALEGAAAVTPGPARVRAAPGSCSPAR</sequence>
<dbReference type="Gene3D" id="3.40.50.2000">
    <property type="entry name" value="Glycogen Phosphorylase B"/>
    <property type="match status" value="1"/>
</dbReference>
<dbReference type="SUPFAM" id="SSF53756">
    <property type="entry name" value="UDP-Glycosyltransferase/glycogen phosphorylase"/>
    <property type="match status" value="1"/>
</dbReference>
<dbReference type="PANTHER" id="PTHR12526:SF627">
    <property type="entry name" value="D-RHAMNOSYLTRANSFERASE WBPZ"/>
    <property type="match status" value="1"/>
</dbReference>
<accession>A0A9E6XWN0</accession>
<keyword evidence="2" id="KW-1185">Reference proteome</keyword>
<dbReference type="RefSeq" id="WP_259315460.1">
    <property type="nucleotide sequence ID" value="NZ_CP087164.1"/>
</dbReference>
<dbReference type="KEGG" id="sbae:DSM104329_02173"/>
<gene>
    <name evidence="1" type="ORF">DSM104329_02173</name>
</gene>
<dbReference type="Pfam" id="PF13692">
    <property type="entry name" value="Glyco_trans_1_4"/>
    <property type="match status" value="1"/>
</dbReference>
<dbReference type="Proteomes" id="UP001162834">
    <property type="component" value="Chromosome"/>
</dbReference>
<evidence type="ECO:0000313" key="2">
    <source>
        <dbReference type="Proteomes" id="UP001162834"/>
    </source>
</evidence>
<dbReference type="CDD" id="cd01635">
    <property type="entry name" value="Glycosyltransferase_GTB-type"/>
    <property type="match status" value="1"/>
</dbReference>
<dbReference type="CDD" id="cd03801">
    <property type="entry name" value="GT4_PimA-like"/>
    <property type="match status" value="1"/>
</dbReference>
<dbReference type="PANTHER" id="PTHR12526">
    <property type="entry name" value="GLYCOSYLTRANSFERASE"/>
    <property type="match status" value="1"/>
</dbReference>
<protein>
    <submittedName>
        <fullName evidence="1">Uncharacterized protein</fullName>
    </submittedName>
</protein>
<dbReference type="AlphaFoldDB" id="A0A9E6XWN0"/>
<evidence type="ECO:0000313" key="1">
    <source>
        <dbReference type="EMBL" id="UGS35778.1"/>
    </source>
</evidence>
<reference evidence="1" key="1">
    <citation type="journal article" date="2022" name="Int. J. Syst. Evol. Microbiol.">
        <title>Pseudomonas aegrilactucae sp. nov. and Pseudomonas morbosilactucae sp. nov., pathogens causing bacterial rot of lettuce in Japan.</title>
        <authorList>
            <person name="Sawada H."/>
            <person name="Fujikawa T."/>
            <person name="Satou M."/>
        </authorList>
    </citation>
    <scope>NUCLEOTIDE SEQUENCE</scope>
    <source>
        <strain evidence="1">0166_1</strain>
    </source>
</reference>
<organism evidence="1 2">
    <name type="scientific">Capillimicrobium parvum</name>
    <dbReference type="NCBI Taxonomy" id="2884022"/>
    <lineage>
        <taxon>Bacteria</taxon>
        <taxon>Bacillati</taxon>
        <taxon>Actinomycetota</taxon>
        <taxon>Thermoleophilia</taxon>
        <taxon>Solirubrobacterales</taxon>
        <taxon>Capillimicrobiaceae</taxon>
        <taxon>Capillimicrobium</taxon>
    </lineage>
</organism>
<name>A0A9E6XWN0_9ACTN</name>